<feature type="domain" description="tRNA(Ile)-lysidine/2-thiocytidine synthase N-terminal" evidence="7">
    <location>
        <begin position="29"/>
        <end position="233"/>
    </location>
</feature>
<evidence type="ECO:0000313" key="9">
    <source>
        <dbReference type="Proteomes" id="UP000076738"/>
    </source>
</evidence>
<dbReference type="PANTHER" id="PTHR43033:SF1">
    <property type="entry name" value="TRNA(ILE)-LYSIDINE SYNTHASE-RELATED"/>
    <property type="match status" value="1"/>
</dbReference>
<keyword evidence="2" id="KW-0436">Ligase</keyword>
<dbReference type="Pfam" id="PF01171">
    <property type="entry name" value="ATP_bind_3"/>
    <property type="match status" value="1"/>
</dbReference>
<evidence type="ECO:0000256" key="6">
    <source>
        <dbReference type="ARBA" id="ARBA00048539"/>
    </source>
</evidence>
<accession>A0A167PI04</accession>
<evidence type="ECO:0000256" key="3">
    <source>
        <dbReference type="ARBA" id="ARBA00022694"/>
    </source>
</evidence>
<reference evidence="8 9" key="1">
    <citation type="journal article" date="2016" name="Mol. Biol. Evol.">
        <title>Comparative Genomics of Early-Diverging Mushroom-Forming Fungi Provides Insights into the Origins of Lignocellulose Decay Capabilities.</title>
        <authorList>
            <person name="Nagy L.G."/>
            <person name="Riley R."/>
            <person name="Tritt A."/>
            <person name="Adam C."/>
            <person name="Daum C."/>
            <person name="Floudas D."/>
            <person name="Sun H."/>
            <person name="Yadav J.S."/>
            <person name="Pangilinan J."/>
            <person name="Larsson K.H."/>
            <person name="Matsuura K."/>
            <person name="Barry K."/>
            <person name="Labutti K."/>
            <person name="Kuo R."/>
            <person name="Ohm R.A."/>
            <person name="Bhattacharya S.S."/>
            <person name="Shirouzu T."/>
            <person name="Yoshinaga Y."/>
            <person name="Martin F.M."/>
            <person name="Grigoriev I.V."/>
            <person name="Hibbett D.S."/>
        </authorList>
    </citation>
    <scope>NUCLEOTIDE SEQUENCE [LARGE SCALE GENOMIC DNA]</scope>
    <source>
        <strain evidence="8 9">TUFC12733</strain>
    </source>
</reference>
<dbReference type="InterPro" id="IPR012795">
    <property type="entry name" value="tRNA_Ile_lys_synt_N"/>
</dbReference>
<dbReference type="InterPro" id="IPR011063">
    <property type="entry name" value="TilS/TtcA_N"/>
</dbReference>
<dbReference type="GO" id="GO:0008033">
    <property type="term" value="P:tRNA processing"/>
    <property type="evidence" value="ECO:0007669"/>
    <property type="project" value="UniProtKB-KW"/>
</dbReference>
<dbReference type="PANTHER" id="PTHR43033">
    <property type="entry name" value="TRNA(ILE)-LYSIDINE SYNTHASE-RELATED"/>
    <property type="match status" value="1"/>
</dbReference>
<keyword evidence="3" id="KW-0819">tRNA processing</keyword>
<comment type="catalytic activity">
    <reaction evidence="6">
        <text>cytidine(34) in tRNA(Ile2) + L-lysine + ATP = lysidine(34) in tRNA(Ile2) + AMP + diphosphate + H(+)</text>
        <dbReference type="Rhea" id="RHEA:43744"/>
        <dbReference type="Rhea" id="RHEA-COMP:10625"/>
        <dbReference type="Rhea" id="RHEA-COMP:10670"/>
        <dbReference type="ChEBI" id="CHEBI:15378"/>
        <dbReference type="ChEBI" id="CHEBI:30616"/>
        <dbReference type="ChEBI" id="CHEBI:32551"/>
        <dbReference type="ChEBI" id="CHEBI:33019"/>
        <dbReference type="ChEBI" id="CHEBI:82748"/>
        <dbReference type="ChEBI" id="CHEBI:83665"/>
        <dbReference type="ChEBI" id="CHEBI:456215"/>
        <dbReference type="EC" id="6.3.4.19"/>
    </reaction>
</comment>
<keyword evidence="5" id="KW-0067">ATP-binding</keyword>
<dbReference type="GO" id="GO:0005524">
    <property type="term" value="F:ATP binding"/>
    <property type="evidence" value="ECO:0007669"/>
    <property type="project" value="UniProtKB-KW"/>
</dbReference>
<organism evidence="8 9">
    <name type="scientific">Calocera viscosa (strain TUFC12733)</name>
    <dbReference type="NCBI Taxonomy" id="1330018"/>
    <lineage>
        <taxon>Eukaryota</taxon>
        <taxon>Fungi</taxon>
        <taxon>Dikarya</taxon>
        <taxon>Basidiomycota</taxon>
        <taxon>Agaricomycotina</taxon>
        <taxon>Dacrymycetes</taxon>
        <taxon>Dacrymycetales</taxon>
        <taxon>Dacrymycetaceae</taxon>
        <taxon>Calocera</taxon>
    </lineage>
</organism>
<evidence type="ECO:0000256" key="4">
    <source>
        <dbReference type="ARBA" id="ARBA00022741"/>
    </source>
</evidence>
<dbReference type="Gene3D" id="3.40.50.620">
    <property type="entry name" value="HUPs"/>
    <property type="match status" value="1"/>
</dbReference>
<dbReference type="SUPFAM" id="SSF52402">
    <property type="entry name" value="Adenine nucleotide alpha hydrolases-like"/>
    <property type="match status" value="1"/>
</dbReference>
<dbReference type="HAMAP" id="MF_01161">
    <property type="entry name" value="tRNA_Ile_lys_synt"/>
    <property type="match status" value="1"/>
</dbReference>
<gene>
    <name evidence="8" type="ORF">CALVIDRAFT_553635</name>
</gene>
<name>A0A167PI04_CALVF</name>
<evidence type="ECO:0000256" key="5">
    <source>
        <dbReference type="ARBA" id="ARBA00022840"/>
    </source>
</evidence>
<evidence type="ECO:0000256" key="1">
    <source>
        <dbReference type="ARBA" id="ARBA00013267"/>
    </source>
</evidence>
<dbReference type="OrthoDB" id="434144at2759"/>
<evidence type="ECO:0000313" key="8">
    <source>
        <dbReference type="EMBL" id="KZO98813.1"/>
    </source>
</evidence>
<dbReference type="CDD" id="cd01992">
    <property type="entry name" value="TilS_N"/>
    <property type="match status" value="1"/>
</dbReference>
<dbReference type="Proteomes" id="UP000076738">
    <property type="component" value="Unassembled WGS sequence"/>
</dbReference>
<dbReference type="InterPro" id="IPR014729">
    <property type="entry name" value="Rossmann-like_a/b/a_fold"/>
</dbReference>
<evidence type="ECO:0000256" key="2">
    <source>
        <dbReference type="ARBA" id="ARBA00022598"/>
    </source>
</evidence>
<dbReference type="EMBL" id="KV417274">
    <property type="protein sequence ID" value="KZO98813.1"/>
    <property type="molecule type" value="Genomic_DNA"/>
</dbReference>
<dbReference type="AlphaFoldDB" id="A0A167PI04"/>
<protein>
    <recommendedName>
        <fullName evidence="1">tRNA(Ile)-lysidine synthetase</fullName>
        <ecNumber evidence="1">6.3.4.19</ecNumber>
    </recommendedName>
</protein>
<dbReference type="NCBIfam" id="TIGR02432">
    <property type="entry name" value="lysidine_TilS_N"/>
    <property type="match status" value="1"/>
</dbReference>
<proteinExistence type="inferred from homology"/>
<dbReference type="EC" id="6.3.4.19" evidence="1"/>
<sequence>MSNALAITVAEFGRALTSCRPPNAWGKSIAVAVSGGPDSLGLLWLLRTLYEKEQIKEPRIIGLTVDHGMRPESSAEAVDVGLFCRDLGIEHQVLKIPWGTPPYPEVPKPVDFEKTARWARYWACFQAMQQAGANALLTGHQADDQLETAIMRAQSESGLVGMLGMRKLRRFGMGGPHALMQFGERGLHTWMCRPLLTFSKARLKATCQAANVPWMDDPTNIDPTVSKRNAIRATLAELHDEGDNSPWSEKLKRFQMTDAARAQLASVLDGVPLTASVTELTEHMSAVHDQLDAEVDEFLHSITTVEPGTPMLVVDCQRIPPSEQVAFGAILRILRYLSPAPWGHPLAQAQRRTERLRHIAENLWFRKRSPIDGLYPAAPFSGGAVVQWVPSERRSGAPRVTWMATRQTPQRNSAPLLFVDLSTNILEAAKGSDPPAPILWDNRFNIHIPTRFPRNVIRALEEKQGRVVLGPNSKFFLPMINFEHGDENTVLAKLDTDGHPRSYVKPGGWRFEWIRPFNDV</sequence>
<dbReference type="STRING" id="1330018.A0A167PI04"/>
<keyword evidence="9" id="KW-1185">Reference proteome</keyword>
<keyword evidence="4" id="KW-0547">Nucleotide-binding</keyword>
<evidence type="ECO:0000259" key="7">
    <source>
        <dbReference type="Pfam" id="PF01171"/>
    </source>
</evidence>
<dbReference type="InterPro" id="IPR012094">
    <property type="entry name" value="tRNA_Ile_lys_synt"/>
</dbReference>
<dbReference type="GO" id="GO:0032267">
    <property type="term" value="F:tRNA(Ile)-lysidine synthase activity"/>
    <property type="evidence" value="ECO:0007669"/>
    <property type="project" value="UniProtKB-EC"/>
</dbReference>